<dbReference type="Proteomes" id="UP000256964">
    <property type="component" value="Unassembled WGS sequence"/>
</dbReference>
<dbReference type="AlphaFoldDB" id="A0A371D4G4"/>
<keyword evidence="2" id="KW-1185">Reference proteome</keyword>
<protein>
    <submittedName>
        <fullName evidence="1">Uncharacterized protein</fullName>
    </submittedName>
</protein>
<gene>
    <name evidence="1" type="ORF">OH76DRAFT_780215</name>
</gene>
<evidence type="ECO:0000313" key="2">
    <source>
        <dbReference type="Proteomes" id="UP000256964"/>
    </source>
</evidence>
<proteinExistence type="predicted"/>
<sequence>MSVKGPLSLANRQGPWVELQLEHEDRASINCISPSDLGSWFEQRIAEHDYRLRALKFAHNAAASSINRKRPREVLVEIFALLPLKGSGYYEYRHTSYLLVCRAWYSLLLQTPRFWAALLNKPHLLTNGYWGTVRGNALYDRYLERSGAVALGLPIHLTSDHILRSLSPHCHRITRLYVRITSERELEGPVLHSLLSAGMPSLVDLDVTHTHVYNPSRTGGTSDPECLTPPPASISCPSVDIHRNRRRRSSIALSALGGMQLVRNITLQPPCTY</sequence>
<reference evidence="1 2" key="1">
    <citation type="journal article" date="2018" name="Biotechnol. Biofuels">
        <title>Integrative visual omics of the white-rot fungus Polyporus brumalis exposes the biotechnological potential of its oxidative enzymes for delignifying raw plant biomass.</title>
        <authorList>
            <person name="Miyauchi S."/>
            <person name="Rancon A."/>
            <person name="Drula E."/>
            <person name="Hage H."/>
            <person name="Chaduli D."/>
            <person name="Favel A."/>
            <person name="Grisel S."/>
            <person name="Henrissat B."/>
            <person name="Herpoel-Gimbert I."/>
            <person name="Ruiz-Duenas F.J."/>
            <person name="Chevret D."/>
            <person name="Hainaut M."/>
            <person name="Lin J."/>
            <person name="Wang M."/>
            <person name="Pangilinan J."/>
            <person name="Lipzen A."/>
            <person name="Lesage-Meessen L."/>
            <person name="Navarro D."/>
            <person name="Riley R."/>
            <person name="Grigoriev I.V."/>
            <person name="Zhou S."/>
            <person name="Raouche S."/>
            <person name="Rosso M.N."/>
        </authorList>
    </citation>
    <scope>NUCLEOTIDE SEQUENCE [LARGE SCALE GENOMIC DNA]</scope>
    <source>
        <strain evidence="1 2">BRFM 1820</strain>
    </source>
</reference>
<name>A0A371D4G4_9APHY</name>
<dbReference type="OrthoDB" id="3365698at2759"/>
<dbReference type="EMBL" id="KZ857419">
    <property type="protein sequence ID" value="RDX47436.1"/>
    <property type="molecule type" value="Genomic_DNA"/>
</dbReference>
<evidence type="ECO:0000313" key="1">
    <source>
        <dbReference type="EMBL" id="RDX47436.1"/>
    </source>
</evidence>
<accession>A0A371D4G4</accession>
<organism evidence="1 2">
    <name type="scientific">Lentinus brumalis</name>
    <dbReference type="NCBI Taxonomy" id="2498619"/>
    <lineage>
        <taxon>Eukaryota</taxon>
        <taxon>Fungi</taxon>
        <taxon>Dikarya</taxon>
        <taxon>Basidiomycota</taxon>
        <taxon>Agaricomycotina</taxon>
        <taxon>Agaricomycetes</taxon>
        <taxon>Polyporales</taxon>
        <taxon>Polyporaceae</taxon>
        <taxon>Lentinus</taxon>
    </lineage>
</organism>